<dbReference type="Gene3D" id="2.60.200.20">
    <property type="match status" value="1"/>
</dbReference>
<feature type="compositionally biased region" description="Gly residues" evidence="1">
    <location>
        <begin position="170"/>
        <end position="181"/>
    </location>
</feature>
<gene>
    <name evidence="3" type="ORF">CVIRNUC_000746</name>
</gene>
<feature type="compositionally biased region" description="Basic and acidic residues" evidence="1">
    <location>
        <begin position="358"/>
        <end position="367"/>
    </location>
</feature>
<evidence type="ECO:0000313" key="3">
    <source>
        <dbReference type="EMBL" id="CAK0736436.1"/>
    </source>
</evidence>
<name>A0AAV1HS15_9CHLO</name>
<comment type="caution">
    <text evidence="3">The sequence shown here is derived from an EMBL/GenBank/DDBJ whole genome shotgun (WGS) entry which is preliminary data.</text>
</comment>
<evidence type="ECO:0000259" key="2">
    <source>
        <dbReference type="PROSITE" id="PS50006"/>
    </source>
</evidence>
<feature type="domain" description="FHA" evidence="2">
    <location>
        <begin position="39"/>
        <end position="90"/>
    </location>
</feature>
<protein>
    <recommendedName>
        <fullName evidence="2">FHA domain-containing protein</fullName>
    </recommendedName>
</protein>
<dbReference type="InterPro" id="IPR008984">
    <property type="entry name" value="SMAD_FHA_dom_sf"/>
</dbReference>
<dbReference type="PANTHER" id="PTHR22426:SF2">
    <property type="entry name" value="ARGININE_SERINE-RICH COILED-COIL PROTEIN 2"/>
    <property type="match status" value="1"/>
</dbReference>
<dbReference type="SUPFAM" id="SSF49879">
    <property type="entry name" value="SMAD/FHA domain"/>
    <property type="match status" value="1"/>
</dbReference>
<dbReference type="InterPro" id="IPR000253">
    <property type="entry name" value="FHA_dom"/>
</dbReference>
<keyword evidence="4" id="KW-1185">Reference proteome</keyword>
<feature type="compositionally biased region" description="Basic and acidic residues" evidence="1">
    <location>
        <begin position="185"/>
        <end position="198"/>
    </location>
</feature>
<dbReference type="PANTHER" id="PTHR22426">
    <property type="entry name" value="ARGININE_SERINE-RICH COILED-COIL PROTEIN 2"/>
    <property type="match status" value="1"/>
</dbReference>
<dbReference type="Pfam" id="PF00498">
    <property type="entry name" value="FHA"/>
    <property type="match status" value="1"/>
</dbReference>
<evidence type="ECO:0000313" key="4">
    <source>
        <dbReference type="Proteomes" id="UP001314263"/>
    </source>
</evidence>
<dbReference type="SMART" id="SM00240">
    <property type="entry name" value="FHA"/>
    <property type="match status" value="1"/>
</dbReference>
<feature type="region of interest" description="Disordered" evidence="1">
    <location>
        <begin position="358"/>
        <end position="383"/>
    </location>
</feature>
<proteinExistence type="predicted"/>
<sequence>MSEKLPDWAAVPSSKGWYVHTSAEDSQDSDHAADGKAGLLIGRNNQICEIEVLHKSASRVHACIAFDAKQQPFIVDLSSTHGTFLDGERLEKGGKRKLEAGSSVVTIGRCMMTIELMRQKPVESERRRDSRRGGNGHLRGDRDPYTASRDRIQPPSHSSHGRPDSMHGRTGSGVHGQGGRQGVQESRRRDYEDREHAVGHRVTQRGREDRDPDRYDRRQNERPARHHERHQGSKNKETPDEAPKKRHSSEEEDGTADERRQRLRKTGFTAGAGGAADTPAGQQSQTPAEIVRSMMGAGGPQTAMTLEQKKKLLWGKKPDAEEPPLQEAFGANRWDTAEFSKAEDRSKFIKLMGAKVDAESLKSHAAPDRPPSPTTREALTKDKQERYLQDVEQHFKTGLRRADGRTVGLGL</sequence>
<dbReference type="Proteomes" id="UP001314263">
    <property type="component" value="Unassembled WGS sequence"/>
</dbReference>
<dbReference type="PROSITE" id="PS50006">
    <property type="entry name" value="FHA_DOMAIN"/>
    <property type="match status" value="1"/>
</dbReference>
<dbReference type="AlphaFoldDB" id="A0AAV1HS15"/>
<feature type="compositionally biased region" description="Basic and acidic residues" evidence="1">
    <location>
        <begin position="230"/>
        <end position="243"/>
    </location>
</feature>
<dbReference type="Pfam" id="PF15477">
    <property type="entry name" value="SMAP"/>
    <property type="match status" value="1"/>
</dbReference>
<dbReference type="EMBL" id="CAUYUE010000001">
    <property type="protein sequence ID" value="CAK0736436.1"/>
    <property type="molecule type" value="Genomic_DNA"/>
</dbReference>
<reference evidence="3 4" key="1">
    <citation type="submission" date="2023-10" db="EMBL/GenBank/DDBJ databases">
        <authorList>
            <person name="Maclean D."/>
            <person name="Macfadyen A."/>
        </authorList>
    </citation>
    <scope>NUCLEOTIDE SEQUENCE [LARGE SCALE GENOMIC DNA]</scope>
</reference>
<accession>A0AAV1HS15</accession>
<feature type="region of interest" description="Disordered" evidence="1">
    <location>
        <begin position="116"/>
        <end position="310"/>
    </location>
</feature>
<dbReference type="InterPro" id="IPR028124">
    <property type="entry name" value="SMAP_dom"/>
</dbReference>
<feature type="compositionally biased region" description="Basic and acidic residues" evidence="1">
    <location>
        <begin position="205"/>
        <end position="223"/>
    </location>
</feature>
<evidence type="ECO:0000256" key="1">
    <source>
        <dbReference type="SAM" id="MobiDB-lite"/>
    </source>
</evidence>
<feature type="compositionally biased region" description="Basic and acidic residues" evidence="1">
    <location>
        <begin position="117"/>
        <end position="152"/>
    </location>
</feature>
<organism evidence="3 4">
    <name type="scientific">Coccomyxa viridis</name>
    <dbReference type="NCBI Taxonomy" id="1274662"/>
    <lineage>
        <taxon>Eukaryota</taxon>
        <taxon>Viridiplantae</taxon>
        <taxon>Chlorophyta</taxon>
        <taxon>core chlorophytes</taxon>
        <taxon>Trebouxiophyceae</taxon>
        <taxon>Trebouxiophyceae incertae sedis</taxon>
        <taxon>Coccomyxaceae</taxon>
        <taxon>Coccomyxa</taxon>
    </lineage>
</organism>